<reference evidence="3" key="1">
    <citation type="submission" date="2015-11" db="EMBL/GenBank/DDBJ databases">
        <authorList>
            <person name="Varghese N."/>
        </authorList>
    </citation>
    <scope>NUCLEOTIDE SEQUENCE [LARGE SCALE GENOMIC DNA]</scope>
</reference>
<gene>
    <name evidence="2" type="ORF">JGI1_01121</name>
</gene>
<evidence type="ECO:0008006" key="4">
    <source>
        <dbReference type="Google" id="ProtNLM"/>
    </source>
</evidence>
<keyword evidence="3" id="KW-1185">Reference proteome</keyword>
<proteinExistence type="inferred from homology"/>
<dbReference type="OrthoDB" id="597501at2"/>
<dbReference type="AlphaFoldDB" id="A0A0S4N1M0"/>
<dbReference type="Proteomes" id="UP000320623">
    <property type="component" value="Unassembled WGS sequence"/>
</dbReference>
<sequence>MTRSAIVIDGIFVDPEIASAYFKCDLEKCKGACCFMEADYGAPLLEEEIEQINNALQIVKKYLPEKNVKFIEENGFYERTETGLSTKCIDRRECVFVYWEDGIAKCSFEKAFLNGEISFRKPISCHLFPLRNYSLRGALVGGDILKYVKIPECKPGVKKGKKDGVKLYDFLKPAIIRYFGSGWYDKMLEALNTINNREVR</sequence>
<evidence type="ECO:0000256" key="1">
    <source>
        <dbReference type="ARBA" id="ARBA00093770"/>
    </source>
</evidence>
<organism evidence="2 3">
    <name type="scientific">Candidatus Thermokryptus mobilis</name>
    <dbReference type="NCBI Taxonomy" id="1643428"/>
    <lineage>
        <taxon>Bacteria</taxon>
        <taxon>Pseudomonadati</taxon>
        <taxon>Candidatus Kryptoniota</taxon>
        <taxon>Candidatus Thermokryptus</taxon>
    </lineage>
</organism>
<accession>A0A0S4N1M0</accession>
<name>A0A0S4N1M0_9BACT</name>
<dbReference type="EMBL" id="FAOO01000006">
    <property type="protein sequence ID" value="CUU04912.1"/>
    <property type="molecule type" value="Genomic_DNA"/>
</dbReference>
<dbReference type="InterPro" id="IPR021458">
    <property type="entry name" value="Rv0495c"/>
</dbReference>
<dbReference type="Pfam" id="PF11307">
    <property type="entry name" value="DUF3109"/>
    <property type="match status" value="1"/>
</dbReference>
<dbReference type="RefSeq" id="WP_140944866.1">
    <property type="nucleotide sequence ID" value="NZ_FAOO01000006.1"/>
</dbReference>
<evidence type="ECO:0000313" key="3">
    <source>
        <dbReference type="Proteomes" id="UP000320623"/>
    </source>
</evidence>
<comment type="similarity">
    <text evidence="1">Belongs to the Rv0495c family.</text>
</comment>
<evidence type="ECO:0000313" key="2">
    <source>
        <dbReference type="EMBL" id="CUU04912.1"/>
    </source>
</evidence>
<dbReference type="STRING" id="1643428.GCA_001442855_01096"/>
<protein>
    <recommendedName>
        <fullName evidence="4">DUF3109 family protein</fullName>
    </recommendedName>
</protein>